<evidence type="ECO:0000313" key="3">
    <source>
        <dbReference type="Proteomes" id="UP000246464"/>
    </source>
</evidence>
<dbReference type="AlphaFoldDB" id="A0A2U9BJY7"/>
<proteinExistence type="predicted"/>
<organism evidence="2 3">
    <name type="scientific">Scophthalmus maximus</name>
    <name type="common">Turbot</name>
    <name type="synonym">Psetta maxima</name>
    <dbReference type="NCBI Taxonomy" id="52904"/>
    <lineage>
        <taxon>Eukaryota</taxon>
        <taxon>Metazoa</taxon>
        <taxon>Chordata</taxon>
        <taxon>Craniata</taxon>
        <taxon>Vertebrata</taxon>
        <taxon>Euteleostomi</taxon>
        <taxon>Actinopterygii</taxon>
        <taxon>Neopterygii</taxon>
        <taxon>Teleostei</taxon>
        <taxon>Neoteleostei</taxon>
        <taxon>Acanthomorphata</taxon>
        <taxon>Carangaria</taxon>
        <taxon>Pleuronectiformes</taxon>
        <taxon>Pleuronectoidei</taxon>
        <taxon>Scophthalmidae</taxon>
        <taxon>Scophthalmus</taxon>
    </lineage>
</organism>
<gene>
    <name evidence="2" type="ORF">SMAX5B_006098</name>
</gene>
<feature type="region of interest" description="Disordered" evidence="1">
    <location>
        <begin position="1"/>
        <end position="35"/>
    </location>
</feature>
<evidence type="ECO:0000313" key="2">
    <source>
        <dbReference type="EMBL" id="AWP04251.1"/>
    </source>
</evidence>
<dbReference type="Proteomes" id="UP000246464">
    <property type="component" value="Chromosome 7"/>
</dbReference>
<accession>A0A2U9BJY7</accession>
<sequence>MKRDTNAKCRNKDEIQPGVTDSSLLPHVDELGPYKPGTRVQLLSQVGHHQNPSDTN</sequence>
<keyword evidence="3" id="KW-1185">Reference proteome</keyword>
<protein>
    <submittedName>
        <fullName evidence="2">Uncharacterized protein</fullName>
    </submittedName>
</protein>
<name>A0A2U9BJY7_SCOMX</name>
<reference evidence="2 3" key="1">
    <citation type="submission" date="2017-12" db="EMBL/GenBank/DDBJ databases">
        <title>Integrating genomic resources of turbot (Scophthalmus maximus) in depth evaluation of genetic and physical mapping variation across individuals.</title>
        <authorList>
            <person name="Martinez P."/>
        </authorList>
    </citation>
    <scope>NUCLEOTIDE SEQUENCE [LARGE SCALE GENOMIC DNA]</scope>
</reference>
<dbReference type="EMBL" id="CP026249">
    <property type="protein sequence ID" value="AWP04251.1"/>
    <property type="molecule type" value="Genomic_DNA"/>
</dbReference>
<evidence type="ECO:0000256" key="1">
    <source>
        <dbReference type="SAM" id="MobiDB-lite"/>
    </source>
</evidence>
<feature type="compositionally biased region" description="Basic and acidic residues" evidence="1">
    <location>
        <begin position="1"/>
        <end position="15"/>
    </location>
</feature>